<name>A0ACB7Z465_9ERIC</name>
<keyword evidence="2" id="KW-1185">Reference proteome</keyword>
<dbReference type="EMBL" id="CM037154">
    <property type="protein sequence ID" value="KAH7860649.1"/>
    <property type="molecule type" value="Genomic_DNA"/>
</dbReference>
<reference evidence="1 2" key="1">
    <citation type="journal article" date="2021" name="Hortic Res">
        <title>High-quality reference genome and annotation aids understanding of berry development for evergreen blueberry (Vaccinium darrowii).</title>
        <authorList>
            <person name="Yu J."/>
            <person name="Hulse-Kemp A.M."/>
            <person name="Babiker E."/>
            <person name="Staton M."/>
        </authorList>
    </citation>
    <scope>NUCLEOTIDE SEQUENCE [LARGE SCALE GENOMIC DNA]</scope>
    <source>
        <strain evidence="2">cv. NJ 8807/NJ 8810</strain>
        <tissue evidence="1">Young leaf</tissue>
    </source>
</reference>
<proteinExistence type="predicted"/>
<protein>
    <submittedName>
        <fullName evidence="1">Uncharacterized protein</fullName>
    </submittedName>
</protein>
<evidence type="ECO:0000313" key="1">
    <source>
        <dbReference type="EMBL" id="KAH7860649.1"/>
    </source>
</evidence>
<gene>
    <name evidence="1" type="ORF">Vadar_016277</name>
</gene>
<sequence length="234" mass="25683">MVVMRFGPNGNRGSGRTPLNWETRSAIALGASRGIAYLHSQGPSISHGNIKSSNILLTKSYEPRVSDFGLAQLVGPVTSTPNRVAGYGAPEVTDDRKISQKADVYSFGVLLLEMLTGKAPTHALLNEEGVDLPGWVQSVVREEWSSEVFDPELLRYQRVEEEMVDLLQLAVDCVTQYPDNRPSMAEVNSQIEEIFRSSLQKNQDTLDDIVTDGDEHQQHDISVDSGAPLSTLAD</sequence>
<accession>A0ACB7Z465</accession>
<comment type="caution">
    <text evidence="1">The sequence shown here is derived from an EMBL/GenBank/DDBJ whole genome shotgun (WGS) entry which is preliminary data.</text>
</comment>
<dbReference type="Proteomes" id="UP000828048">
    <property type="component" value="Chromosome 4"/>
</dbReference>
<evidence type="ECO:0000313" key="2">
    <source>
        <dbReference type="Proteomes" id="UP000828048"/>
    </source>
</evidence>
<organism evidence="1 2">
    <name type="scientific">Vaccinium darrowii</name>
    <dbReference type="NCBI Taxonomy" id="229202"/>
    <lineage>
        <taxon>Eukaryota</taxon>
        <taxon>Viridiplantae</taxon>
        <taxon>Streptophyta</taxon>
        <taxon>Embryophyta</taxon>
        <taxon>Tracheophyta</taxon>
        <taxon>Spermatophyta</taxon>
        <taxon>Magnoliopsida</taxon>
        <taxon>eudicotyledons</taxon>
        <taxon>Gunneridae</taxon>
        <taxon>Pentapetalae</taxon>
        <taxon>asterids</taxon>
        <taxon>Ericales</taxon>
        <taxon>Ericaceae</taxon>
        <taxon>Vaccinioideae</taxon>
        <taxon>Vaccinieae</taxon>
        <taxon>Vaccinium</taxon>
    </lineage>
</organism>